<dbReference type="Gene3D" id="3.10.180.10">
    <property type="entry name" value="2,3-Dihydroxybiphenyl 1,2-Dioxygenase, domain 1"/>
    <property type="match status" value="1"/>
</dbReference>
<dbReference type="InterPro" id="IPR058998">
    <property type="entry name" value="YycE-like_N"/>
</dbReference>
<protein>
    <recommendedName>
        <fullName evidence="1">VOC domain-containing protein</fullName>
    </recommendedName>
</protein>
<dbReference type="RefSeq" id="WP_064010750.1">
    <property type="nucleotide sequence ID" value="NZ_LUUG01000133.1"/>
</dbReference>
<comment type="caution">
    <text evidence="2">The sequence shown here is derived from an EMBL/GenBank/DDBJ whole genome shotgun (WGS) entry which is preliminary data.</text>
</comment>
<dbReference type="InterPro" id="IPR037523">
    <property type="entry name" value="VOC_core"/>
</dbReference>
<dbReference type="PROSITE" id="PS51819">
    <property type="entry name" value="VOC"/>
    <property type="match status" value="1"/>
</dbReference>
<accession>A0A177LSA4</accession>
<dbReference type="AlphaFoldDB" id="A0A177LSA4"/>
<dbReference type="Proteomes" id="UP000078090">
    <property type="component" value="Unassembled WGS sequence"/>
</dbReference>
<dbReference type="SUPFAM" id="SSF54593">
    <property type="entry name" value="Glyoxalase/Bleomycin resistance protein/Dihydroxybiphenyl dioxygenase"/>
    <property type="match status" value="1"/>
</dbReference>
<name>A0A177LSA4_METMH</name>
<evidence type="ECO:0000259" key="1">
    <source>
        <dbReference type="PROSITE" id="PS51819"/>
    </source>
</evidence>
<dbReference type="EMBL" id="LUUG01000133">
    <property type="protein sequence ID" value="OAH96381.1"/>
    <property type="molecule type" value="Genomic_DNA"/>
</dbReference>
<feature type="domain" description="VOC" evidence="1">
    <location>
        <begin position="15"/>
        <end position="139"/>
    </location>
</feature>
<organism evidence="2 3">
    <name type="scientific">Methylomonas methanica</name>
    <dbReference type="NCBI Taxonomy" id="421"/>
    <lineage>
        <taxon>Bacteria</taxon>
        <taxon>Pseudomonadati</taxon>
        <taxon>Pseudomonadota</taxon>
        <taxon>Gammaproteobacteria</taxon>
        <taxon>Methylococcales</taxon>
        <taxon>Methylococcaceae</taxon>
        <taxon>Methylomonas</taxon>
    </lineage>
</organism>
<dbReference type="InterPro" id="IPR029068">
    <property type="entry name" value="Glyas_Bleomycin-R_OHBP_Dase"/>
</dbReference>
<evidence type="ECO:0000313" key="2">
    <source>
        <dbReference type="EMBL" id="OAH96381.1"/>
    </source>
</evidence>
<sequence length="142" mass="15635">MSNSKLSIEFPNGINFAQIRVARPTNQLAAVVRFYRDGLGLPVIGSFKNHSGYDGVMLGLPGRDYHLEFTQYASGAPCSMPSAENLLVLYVTNADQRQTFFENLASVGAEEVAPENPYWLDKSRTYADPDGWRVVICSVVGV</sequence>
<dbReference type="OrthoDB" id="8018325at2"/>
<evidence type="ECO:0000313" key="3">
    <source>
        <dbReference type="Proteomes" id="UP000078090"/>
    </source>
</evidence>
<dbReference type="Pfam" id="PF22658">
    <property type="entry name" value="YycE-like_N"/>
    <property type="match status" value="1"/>
</dbReference>
<dbReference type="Pfam" id="PF22659">
    <property type="entry name" value="YycE-like_C"/>
    <property type="match status" value="1"/>
</dbReference>
<dbReference type="InterPro" id="IPR058997">
    <property type="entry name" value="YycE-like_C"/>
</dbReference>
<gene>
    <name evidence="2" type="ORF">A1332_22450</name>
</gene>
<dbReference type="CDD" id="cd06587">
    <property type="entry name" value="VOC"/>
    <property type="match status" value="1"/>
</dbReference>
<reference evidence="2 3" key="1">
    <citation type="submission" date="2016-03" db="EMBL/GenBank/DDBJ databases">
        <authorList>
            <person name="Ploux O."/>
        </authorList>
    </citation>
    <scope>NUCLEOTIDE SEQUENCE [LARGE SCALE GENOMIC DNA]</scope>
    <source>
        <strain evidence="2 3">R-45363</strain>
    </source>
</reference>
<proteinExistence type="predicted"/>